<proteinExistence type="predicted"/>
<protein>
    <submittedName>
        <fullName evidence="3">Uncharacterized protein</fullName>
    </submittedName>
</protein>
<evidence type="ECO:0000313" key="4">
    <source>
        <dbReference type="Proteomes" id="UP000549343"/>
    </source>
</evidence>
<reference evidence="2 5" key="1">
    <citation type="journal article" date="2019" name="Int. J. Syst. Evol. Microbiol.">
        <title>The Global Catalogue of Microorganisms (GCM) 10K type strain sequencing project: providing services to taxonomists for standard genome sequencing and annotation.</title>
        <authorList>
            <consortium name="The Broad Institute Genomics Platform"/>
            <consortium name="The Broad Institute Genome Sequencing Center for Infectious Disease"/>
            <person name="Wu L."/>
            <person name="Ma J."/>
        </authorList>
    </citation>
    <scope>NUCLEOTIDE SEQUENCE [LARGE SCALE GENOMIC DNA]</scope>
    <source>
        <strain evidence="2 5">JCM 10667</strain>
    </source>
</reference>
<dbReference type="AlphaFoldDB" id="A0A7W7IK75"/>
<evidence type="ECO:0000256" key="1">
    <source>
        <dbReference type="SAM" id="MobiDB-lite"/>
    </source>
</evidence>
<reference evidence="2" key="3">
    <citation type="submission" date="2023-12" db="EMBL/GenBank/DDBJ databases">
        <authorList>
            <person name="Sun Q."/>
            <person name="Inoue M."/>
        </authorList>
    </citation>
    <scope>NUCLEOTIDE SEQUENCE</scope>
    <source>
        <strain evidence="2">JCM 10667</strain>
    </source>
</reference>
<sequence>MHWWSQQACDAAAEAQAADPSPGNLMAAAQVQAMISMAEALHRIAAALEERGDPENAPPHPAAFPARPSRPARQRAEQPEKHAPARPR</sequence>
<dbReference type="RefSeq" id="WP_184889731.1">
    <property type="nucleotide sequence ID" value="NZ_BAAAHD010000065.1"/>
</dbReference>
<keyword evidence="5" id="KW-1185">Reference proteome</keyword>
<feature type="region of interest" description="Disordered" evidence="1">
    <location>
        <begin position="49"/>
        <end position="88"/>
    </location>
</feature>
<dbReference type="Proteomes" id="UP001501427">
    <property type="component" value="Unassembled WGS sequence"/>
</dbReference>
<comment type="caution">
    <text evidence="3">The sequence shown here is derived from an EMBL/GenBank/DDBJ whole genome shotgun (WGS) entry which is preliminary data.</text>
</comment>
<feature type="compositionally biased region" description="Low complexity" evidence="1">
    <location>
        <begin position="1"/>
        <end position="18"/>
    </location>
</feature>
<organism evidence="3 4">
    <name type="scientific">Actinomadura livida</name>
    <dbReference type="NCBI Taxonomy" id="79909"/>
    <lineage>
        <taxon>Bacteria</taxon>
        <taxon>Bacillati</taxon>
        <taxon>Actinomycetota</taxon>
        <taxon>Actinomycetes</taxon>
        <taxon>Streptosporangiales</taxon>
        <taxon>Thermomonosporaceae</taxon>
        <taxon>Actinomadura</taxon>
    </lineage>
</organism>
<evidence type="ECO:0000313" key="3">
    <source>
        <dbReference type="EMBL" id="MBB4778614.1"/>
    </source>
</evidence>
<accession>A0A7W7IK75</accession>
<feature type="compositionally biased region" description="Basic and acidic residues" evidence="1">
    <location>
        <begin position="74"/>
        <end position="88"/>
    </location>
</feature>
<dbReference type="EMBL" id="JACHMV010000001">
    <property type="protein sequence ID" value="MBB4778614.1"/>
    <property type="molecule type" value="Genomic_DNA"/>
</dbReference>
<reference evidence="3 4" key="2">
    <citation type="submission" date="2020-08" db="EMBL/GenBank/DDBJ databases">
        <title>Sequencing the genomes of 1000 actinobacteria strains.</title>
        <authorList>
            <person name="Klenk H.-P."/>
        </authorList>
    </citation>
    <scope>NUCLEOTIDE SEQUENCE [LARGE SCALE GENOMIC DNA]</scope>
    <source>
        <strain evidence="3 4">DSM 44772</strain>
    </source>
</reference>
<evidence type="ECO:0000313" key="5">
    <source>
        <dbReference type="Proteomes" id="UP001501427"/>
    </source>
</evidence>
<name>A0A7W7IK75_9ACTN</name>
<dbReference type="Proteomes" id="UP000549343">
    <property type="component" value="Unassembled WGS sequence"/>
</dbReference>
<dbReference type="EMBL" id="BAAAHD010000065">
    <property type="protein sequence ID" value="GAA0587671.1"/>
    <property type="molecule type" value="Genomic_DNA"/>
</dbReference>
<evidence type="ECO:0000313" key="2">
    <source>
        <dbReference type="EMBL" id="GAA0587671.1"/>
    </source>
</evidence>
<feature type="region of interest" description="Disordered" evidence="1">
    <location>
        <begin position="1"/>
        <end position="20"/>
    </location>
</feature>
<gene>
    <name evidence="3" type="ORF">F4557_007032</name>
    <name evidence="2" type="ORF">GCM10009546_57560</name>
</gene>